<evidence type="ECO:0000313" key="3">
    <source>
        <dbReference type="Proteomes" id="UP000641741"/>
    </source>
</evidence>
<dbReference type="Proteomes" id="UP000641741">
    <property type="component" value="Unassembled WGS sequence"/>
</dbReference>
<accession>A0ABR7GN87</accession>
<comment type="caution">
    <text evidence="2">The sequence shown here is derived from an EMBL/GenBank/DDBJ whole genome shotgun (WGS) entry which is preliminary data.</text>
</comment>
<evidence type="ECO:0008006" key="4">
    <source>
        <dbReference type="Google" id="ProtNLM"/>
    </source>
</evidence>
<reference evidence="2 3" key="1">
    <citation type="submission" date="2020-08" db="EMBL/GenBank/DDBJ databases">
        <title>Genome public.</title>
        <authorList>
            <person name="Liu C."/>
            <person name="Sun Q."/>
        </authorList>
    </citation>
    <scope>NUCLEOTIDE SEQUENCE [LARGE SCALE GENOMIC DNA]</scope>
    <source>
        <strain evidence="2 3">M2</strain>
    </source>
</reference>
<name>A0ABR7GN87_9FIRM</name>
<proteinExistence type="predicted"/>
<protein>
    <recommendedName>
        <fullName evidence="4">Lipoprotein</fullName>
    </recommendedName>
</protein>
<organism evidence="2 3">
    <name type="scientific">Agathobaculum hominis</name>
    <dbReference type="NCBI Taxonomy" id="2763014"/>
    <lineage>
        <taxon>Bacteria</taxon>
        <taxon>Bacillati</taxon>
        <taxon>Bacillota</taxon>
        <taxon>Clostridia</taxon>
        <taxon>Eubacteriales</taxon>
        <taxon>Butyricicoccaceae</taxon>
        <taxon>Agathobaculum</taxon>
    </lineage>
</organism>
<feature type="chain" id="PRO_5045046344" description="Lipoprotein" evidence="1">
    <location>
        <begin position="21"/>
        <end position="434"/>
    </location>
</feature>
<gene>
    <name evidence="2" type="ORF">H8S02_07495</name>
</gene>
<keyword evidence="3" id="KW-1185">Reference proteome</keyword>
<keyword evidence="1" id="KW-0732">Signal</keyword>
<evidence type="ECO:0000256" key="1">
    <source>
        <dbReference type="SAM" id="SignalP"/>
    </source>
</evidence>
<evidence type="ECO:0000313" key="2">
    <source>
        <dbReference type="EMBL" id="MBC5695788.1"/>
    </source>
</evidence>
<sequence length="434" mass="48635">MGRKYLTLASALLLALCLNACGSRPGTVPPPSGGGEGEGSPLLTPASPDDCYWTAVRHESYNPSFDRTEVSTMPTEKWWADLYLNEDGTALFREVLGFGYASYLINVEWWLGADNVLRLTGEDYDGELVTMDGRMEKDRSVMLETPYGDRFYFEPAQKPDSGGALCIADLEGTWRMTGGEPGAGEKHMASLLNIERRWSDGEEGGYILRAEYYSARLLDTDTPQYETQKELLVEKREEALSDGFSGEPWSARLFSEESGAEYLAALTERNTLHLRRSDAPDGPQTVYTRSDSFLPETLTLTLADEPDDALIFYWRDPPAEVAQPLEALPMTALEKGGQNRILLVGRWYETDIQFCTGSAEQNADGTLGEWITDTVLYEGTLGIDEPQWFSLSIPEKNARLCLFMKRPWDESWFTWPITDQDPFLVSGNTFLTET</sequence>
<dbReference type="RefSeq" id="WP_186970002.1">
    <property type="nucleotide sequence ID" value="NZ_JACOPK010000006.1"/>
</dbReference>
<feature type="signal peptide" evidence="1">
    <location>
        <begin position="1"/>
        <end position="20"/>
    </location>
</feature>
<dbReference type="EMBL" id="JACOPK010000006">
    <property type="protein sequence ID" value="MBC5695788.1"/>
    <property type="molecule type" value="Genomic_DNA"/>
</dbReference>